<keyword evidence="4" id="KW-1185">Reference proteome</keyword>
<feature type="transmembrane region" description="Helical" evidence="2">
    <location>
        <begin position="228"/>
        <end position="250"/>
    </location>
</feature>
<feature type="transmembrane region" description="Helical" evidence="2">
    <location>
        <begin position="271"/>
        <end position="294"/>
    </location>
</feature>
<evidence type="ECO:0000256" key="2">
    <source>
        <dbReference type="SAM" id="Phobius"/>
    </source>
</evidence>
<reference evidence="4" key="1">
    <citation type="journal article" date="2019" name="Int. J. Syst. Evol. Microbiol.">
        <title>The Global Catalogue of Microorganisms (GCM) 10K type strain sequencing project: providing services to taxonomists for standard genome sequencing and annotation.</title>
        <authorList>
            <consortium name="The Broad Institute Genomics Platform"/>
            <consortium name="The Broad Institute Genome Sequencing Center for Infectious Disease"/>
            <person name="Wu L."/>
            <person name="Ma J."/>
        </authorList>
    </citation>
    <scope>NUCLEOTIDE SEQUENCE [LARGE SCALE GENOMIC DNA]</scope>
    <source>
        <strain evidence="4">KCTC 42143</strain>
    </source>
</reference>
<accession>A0ABW4NPN2</accession>
<feature type="transmembrane region" description="Helical" evidence="2">
    <location>
        <begin position="99"/>
        <end position="119"/>
    </location>
</feature>
<name>A0ABW4NPN2_9LACT</name>
<keyword evidence="2" id="KW-0472">Membrane</keyword>
<feature type="transmembrane region" description="Helical" evidence="2">
    <location>
        <begin position="198"/>
        <end position="222"/>
    </location>
</feature>
<dbReference type="NCBIfam" id="NF038403">
    <property type="entry name" value="perm_prefix_1"/>
    <property type="match status" value="1"/>
</dbReference>
<dbReference type="InterPro" id="IPR047928">
    <property type="entry name" value="Perm_prefix_1"/>
</dbReference>
<evidence type="ECO:0000313" key="3">
    <source>
        <dbReference type="EMBL" id="MFD1798862.1"/>
    </source>
</evidence>
<comment type="caution">
    <text evidence="3">The sequence shown here is derived from an EMBL/GenBank/DDBJ whole genome shotgun (WGS) entry which is preliminary data.</text>
</comment>
<sequence>MDTIVNYVDSIFINLPQTPEMFRLKEDMLLNMEEKYNQLKAENRSENEAIGTVLAEFGNIDEIIEAYNLETDDQDEENNHTVFLSHEEVEDYLSHRAKFSLGIAAGVFLCILAPAIMLLVQEVSSFLPFINHAAEDTLIIFSLIPLFLFIALAVGLFVIFGIKEQQYELTDRTISIDSTTRSELNSELKNFKPQFAKAIASGVVLCIIAPIVLLLSIVLLGYDNYWSVIFLLSFVAVGVFLFVFSGIIHATYHKLLAIGSYAPKKVAAEKLIDTVASIVFPLAAAVYVISGFLFNTWGTAWIIFPIVGILFAVFAAASESLGSLRRRK</sequence>
<keyword evidence="2" id="KW-0812">Transmembrane</keyword>
<keyword evidence="2" id="KW-1133">Transmembrane helix</keyword>
<protein>
    <submittedName>
        <fullName evidence="3">Permease prefix domain 1-containing protein</fullName>
    </submittedName>
</protein>
<organism evidence="3 4">
    <name type="scientific">Carnobacterium antarcticum</name>
    <dbReference type="NCBI Taxonomy" id="2126436"/>
    <lineage>
        <taxon>Bacteria</taxon>
        <taxon>Bacillati</taxon>
        <taxon>Bacillota</taxon>
        <taxon>Bacilli</taxon>
        <taxon>Lactobacillales</taxon>
        <taxon>Carnobacteriaceae</taxon>
        <taxon>Carnobacterium</taxon>
    </lineage>
</organism>
<dbReference type="Proteomes" id="UP001597285">
    <property type="component" value="Unassembled WGS sequence"/>
</dbReference>
<feature type="transmembrane region" description="Helical" evidence="2">
    <location>
        <begin position="300"/>
        <end position="318"/>
    </location>
</feature>
<evidence type="ECO:0000313" key="4">
    <source>
        <dbReference type="Proteomes" id="UP001597285"/>
    </source>
</evidence>
<dbReference type="EMBL" id="JBHUFF010000008">
    <property type="protein sequence ID" value="MFD1798862.1"/>
    <property type="molecule type" value="Genomic_DNA"/>
</dbReference>
<feature type="coiled-coil region" evidence="1">
    <location>
        <begin position="22"/>
        <end position="49"/>
    </location>
</feature>
<proteinExistence type="predicted"/>
<gene>
    <name evidence="3" type="ORF">ACFSBK_03175</name>
</gene>
<evidence type="ECO:0000256" key="1">
    <source>
        <dbReference type="SAM" id="Coils"/>
    </source>
</evidence>
<feature type="transmembrane region" description="Helical" evidence="2">
    <location>
        <begin position="139"/>
        <end position="162"/>
    </location>
</feature>
<dbReference type="RefSeq" id="WP_058919261.1">
    <property type="nucleotide sequence ID" value="NZ_JBHSQC010000015.1"/>
</dbReference>
<keyword evidence="1" id="KW-0175">Coiled coil</keyword>